<dbReference type="EMBL" id="JBBWWR010000003">
    <property type="protein sequence ID" value="KAK8969349.1"/>
    <property type="molecule type" value="Genomic_DNA"/>
</dbReference>
<evidence type="ECO:0000313" key="2">
    <source>
        <dbReference type="Proteomes" id="UP001412067"/>
    </source>
</evidence>
<reference evidence="1 2" key="1">
    <citation type="journal article" date="2022" name="Nat. Plants">
        <title>Genomes of leafy and leafless Platanthera orchids illuminate the evolution of mycoheterotrophy.</title>
        <authorList>
            <person name="Li M.H."/>
            <person name="Liu K.W."/>
            <person name="Li Z."/>
            <person name="Lu H.C."/>
            <person name="Ye Q.L."/>
            <person name="Zhang D."/>
            <person name="Wang J.Y."/>
            <person name="Li Y.F."/>
            <person name="Zhong Z.M."/>
            <person name="Liu X."/>
            <person name="Yu X."/>
            <person name="Liu D.K."/>
            <person name="Tu X.D."/>
            <person name="Liu B."/>
            <person name="Hao Y."/>
            <person name="Liao X.Y."/>
            <person name="Jiang Y.T."/>
            <person name="Sun W.H."/>
            <person name="Chen J."/>
            <person name="Chen Y.Q."/>
            <person name="Ai Y."/>
            <person name="Zhai J.W."/>
            <person name="Wu S.S."/>
            <person name="Zhou Z."/>
            <person name="Hsiao Y.Y."/>
            <person name="Wu W.L."/>
            <person name="Chen Y.Y."/>
            <person name="Lin Y.F."/>
            <person name="Hsu J.L."/>
            <person name="Li C.Y."/>
            <person name="Wang Z.W."/>
            <person name="Zhao X."/>
            <person name="Zhong W.Y."/>
            <person name="Ma X.K."/>
            <person name="Ma L."/>
            <person name="Huang J."/>
            <person name="Chen G.Z."/>
            <person name="Huang M.Z."/>
            <person name="Huang L."/>
            <person name="Peng D.H."/>
            <person name="Luo Y.B."/>
            <person name="Zou S.Q."/>
            <person name="Chen S.P."/>
            <person name="Lan S."/>
            <person name="Tsai W.C."/>
            <person name="Van de Peer Y."/>
            <person name="Liu Z.J."/>
        </authorList>
    </citation>
    <scope>NUCLEOTIDE SEQUENCE [LARGE SCALE GENOMIC DNA]</scope>
    <source>
        <strain evidence="1">Lor288</strain>
    </source>
</reference>
<organism evidence="1 2">
    <name type="scientific">Platanthera guangdongensis</name>
    <dbReference type="NCBI Taxonomy" id="2320717"/>
    <lineage>
        <taxon>Eukaryota</taxon>
        <taxon>Viridiplantae</taxon>
        <taxon>Streptophyta</taxon>
        <taxon>Embryophyta</taxon>
        <taxon>Tracheophyta</taxon>
        <taxon>Spermatophyta</taxon>
        <taxon>Magnoliopsida</taxon>
        <taxon>Liliopsida</taxon>
        <taxon>Asparagales</taxon>
        <taxon>Orchidaceae</taxon>
        <taxon>Orchidoideae</taxon>
        <taxon>Orchideae</taxon>
        <taxon>Orchidinae</taxon>
        <taxon>Platanthera</taxon>
    </lineage>
</organism>
<keyword evidence="2" id="KW-1185">Reference proteome</keyword>
<evidence type="ECO:0000313" key="1">
    <source>
        <dbReference type="EMBL" id="KAK8969349.1"/>
    </source>
</evidence>
<comment type="caution">
    <text evidence="1">The sequence shown here is derived from an EMBL/GenBank/DDBJ whole genome shotgun (WGS) entry which is preliminary data.</text>
</comment>
<proteinExistence type="predicted"/>
<sequence>MSLLLEPFFGGQSFSVDRVWILPATPLPLDDSAASAKTHRVLHARTFPDSPGQLRPLMPVLHVLDEQSARRRKVIPVIPSFRPIDSPSATSLVATLAAFPGLFVTV</sequence>
<name>A0ABR2N0Q2_9ASPA</name>
<accession>A0ABR2N0Q2</accession>
<dbReference type="Proteomes" id="UP001412067">
    <property type="component" value="Unassembled WGS sequence"/>
</dbReference>
<gene>
    <name evidence="1" type="ORF">KSP40_PGU003872</name>
</gene>
<protein>
    <submittedName>
        <fullName evidence="1">Uncharacterized protein</fullName>
    </submittedName>
</protein>